<dbReference type="EMBL" id="CP059572">
    <property type="protein sequence ID" value="QXJ26318.1"/>
    <property type="molecule type" value="Genomic_DNA"/>
</dbReference>
<dbReference type="InterPro" id="IPR014710">
    <property type="entry name" value="RmlC-like_jellyroll"/>
</dbReference>
<evidence type="ECO:0000313" key="3">
    <source>
        <dbReference type="Proteomes" id="UP001049518"/>
    </source>
</evidence>
<dbReference type="Proteomes" id="UP001049518">
    <property type="component" value="Chromosome"/>
</dbReference>
<keyword evidence="1" id="KW-0732">Signal</keyword>
<proteinExistence type="predicted"/>
<feature type="signal peptide" evidence="1">
    <location>
        <begin position="1"/>
        <end position="27"/>
    </location>
</feature>
<sequence>MAIARGTAASAFGGVMLMTAWQGVALATPPSGVTGTILAQWTAGGTDHIVRRLVIAPGGGTGWHYHDGPVRALIERGTLTHNAADCSVDGVYEPGEVIVESAGAGHTHIGRNLGSVPLVLTALYTLPHGSPLAEDAPNPGCDFE</sequence>
<organism evidence="2 3">
    <name type="scientific">Actinomadura graeca</name>
    <dbReference type="NCBI Taxonomy" id="2750812"/>
    <lineage>
        <taxon>Bacteria</taxon>
        <taxon>Bacillati</taxon>
        <taxon>Actinomycetota</taxon>
        <taxon>Actinomycetes</taxon>
        <taxon>Streptosporangiales</taxon>
        <taxon>Thermomonosporaceae</taxon>
        <taxon>Actinomadura</taxon>
    </lineage>
</organism>
<evidence type="ECO:0000313" key="2">
    <source>
        <dbReference type="EMBL" id="QXJ26318.1"/>
    </source>
</evidence>
<feature type="chain" id="PRO_5045226848" evidence="1">
    <location>
        <begin position="28"/>
        <end position="144"/>
    </location>
</feature>
<dbReference type="Gene3D" id="2.60.120.10">
    <property type="entry name" value="Jelly Rolls"/>
    <property type="match status" value="1"/>
</dbReference>
<gene>
    <name evidence="2" type="ORF">AGRA3207_000837</name>
</gene>
<dbReference type="SUPFAM" id="SSF51182">
    <property type="entry name" value="RmlC-like cupins"/>
    <property type="match status" value="1"/>
</dbReference>
<reference evidence="2" key="1">
    <citation type="submission" date="2020-07" db="EMBL/GenBank/DDBJ databases">
        <authorList>
            <person name="Tarantini F.S."/>
            <person name="Hong K.W."/>
            <person name="Chan K.G."/>
        </authorList>
    </citation>
    <scope>NUCLEOTIDE SEQUENCE</scope>
    <source>
        <strain evidence="2">32-07</strain>
    </source>
</reference>
<dbReference type="InterPro" id="IPR011051">
    <property type="entry name" value="RmlC_Cupin_sf"/>
</dbReference>
<evidence type="ECO:0000256" key="1">
    <source>
        <dbReference type="SAM" id="SignalP"/>
    </source>
</evidence>
<protein>
    <submittedName>
        <fullName evidence="2">Cupin</fullName>
    </submittedName>
</protein>
<accession>A0ABX8RBE6</accession>
<name>A0ABX8RBE6_9ACTN</name>
<keyword evidence="3" id="KW-1185">Reference proteome</keyword>